<dbReference type="InterPro" id="IPR020449">
    <property type="entry name" value="Tscrpt_reg_AraC-type_HTH"/>
</dbReference>
<evidence type="ECO:0000256" key="3">
    <source>
        <dbReference type="ARBA" id="ARBA00023163"/>
    </source>
</evidence>
<evidence type="ECO:0000313" key="8">
    <source>
        <dbReference type="Proteomes" id="UP000829708"/>
    </source>
</evidence>
<feature type="domain" description="HTH araC/xylS-type" evidence="5">
    <location>
        <begin position="398"/>
        <end position="497"/>
    </location>
</feature>
<dbReference type="Gene3D" id="1.10.10.60">
    <property type="entry name" value="Homeodomain-like"/>
    <property type="match status" value="2"/>
</dbReference>
<dbReference type="Gene3D" id="3.40.50.2300">
    <property type="match status" value="1"/>
</dbReference>
<name>A0ABY4D8E6_9SPIR</name>
<dbReference type="SMART" id="SM00342">
    <property type="entry name" value="HTH_ARAC"/>
    <property type="match status" value="1"/>
</dbReference>
<gene>
    <name evidence="7" type="ORF">MUG09_13475</name>
</gene>
<proteinExistence type="predicted"/>
<accession>A0ABY4D8E6</accession>
<feature type="modified residue" description="4-aspartylphosphate" evidence="4">
    <location>
        <position position="55"/>
    </location>
</feature>
<dbReference type="InterPro" id="IPR011006">
    <property type="entry name" value="CheY-like_superfamily"/>
</dbReference>
<dbReference type="SUPFAM" id="SSF52172">
    <property type="entry name" value="CheY-like"/>
    <property type="match status" value="1"/>
</dbReference>
<organism evidence="7 8">
    <name type="scientific">Sphaerochaeta associata</name>
    <dbReference type="NCBI Taxonomy" id="1129264"/>
    <lineage>
        <taxon>Bacteria</taxon>
        <taxon>Pseudomonadati</taxon>
        <taxon>Spirochaetota</taxon>
        <taxon>Spirochaetia</taxon>
        <taxon>Spirochaetales</taxon>
        <taxon>Sphaerochaetaceae</taxon>
        <taxon>Sphaerochaeta</taxon>
    </lineage>
</organism>
<dbReference type="PANTHER" id="PTHR43280">
    <property type="entry name" value="ARAC-FAMILY TRANSCRIPTIONAL REGULATOR"/>
    <property type="match status" value="1"/>
</dbReference>
<dbReference type="InterPro" id="IPR001789">
    <property type="entry name" value="Sig_transdc_resp-reg_receiver"/>
</dbReference>
<dbReference type="PRINTS" id="PR00032">
    <property type="entry name" value="HTHARAC"/>
</dbReference>
<keyword evidence="3" id="KW-0804">Transcription</keyword>
<dbReference type="InterPro" id="IPR018062">
    <property type="entry name" value="HTH_AraC-typ_CS"/>
</dbReference>
<dbReference type="PROSITE" id="PS01124">
    <property type="entry name" value="HTH_ARAC_FAMILY_2"/>
    <property type="match status" value="1"/>
</dbReference>
<keyword evidence="4" id="KW-0597">Phosphoprotein</keyword>
<dbReference type="CDD" id="cd17536">
    <property type="entry name" value="REC_YesN-like"/>
    <property type="match status" value="1"/>
</dbReference>
<reference evidence="8" key="1">
    <citation type="journal article" date="2024" name="J Bioinform Genom">
        <title>Complete genome sequence of the type strain bacterium Sphaerochaeta associata GLS2t (VKM B-2742)t.</title>
        <authorList>
            <person name="Troshina O.Y."/>
            <person name="Tepeeva A.N."/>
            <person name="Arzamasceva V.O."/>
            <person name="Whitman W.B."/>
            <person name="Varghese N."/>
            <person name="Shapiro N."/>
            <person name="Woyke T."/>
            <person name="Kripides N.C."/>
            <person name="Vasilenko O.V."/>
        </authorList>
    </citation>
    <scope>NUCLEOTIDE SEQUENCE [LARGE SCALE GENOMIC DNA]</scope>
    <source>
        <strain evidence="8">GLS2T</strain>
    </source>
</reference>
<feature type="domain" description="Response regulatory" evidence="6">
    <location>
        <begin position="3"/>
        <end position="120"/>
    </location>
</feature>
<dbReference type="Pfam" id="PF12833">
    <property type="entry name" value="HTH_18"/>
    <property type="match status" value="1"/>
</dbReference>
<evidence type="ECO:0000256" key="2">
    <source>
        <dbReference type="ARBA" id="ARBA00023125"/>
    </source>
</evidence>
<evidence type="ECO:0000259" key="6">
    <source>
        <dbReference type="PROSITE" id="PS50110"/>
    </source>
</evidence>
<dbReference type="InterPro" id="IPR009057">
    <property type="entry name" value="Homeodomain-like_sf"/>
</dbReference>
<dbReference type="EMBL" id="CP094929">
    <property type="protein sequence ID" value="UOM50568.1"/>
    <property type="molecule type" value="Genomic_DNA"/>
</dbReference>
<dbReference type="Proteomes" id="UP000829708">
    <property type="component" value="Chromosome"/>
</dbReference>
<evidence type="ECO:0000313" key="7">
    <source>
        <dbReference type="EMBL" id="UOM50568.1"/>
    </source>
</evidence>
<dbReference type="PROSITE" id="PS00041">
    <property type="entry name" value="HTH_ARAC_FAMILY_1"/>
    <property type="match status" value="1"/>
</dbReference>
<evidence type="ECO:0000256" key="4">
    <source>
        <dbReference type="PROSITE-ProRule" id="PRU00169"/>
    </source>
</evidence>
<dbReference type="RefSeq" id="WP_244771956.1">
    <property type="nucleotide sequence ID" value="NZ_CP094929.1"/>
</dbReference>
<keyword evidence="1" id="KW-0805">Transcription regulation</keyword>
<dbReference type="InterPro" id="IPR018060">
    <property type="entry name" value="HTH_AraC"/>
</dbReference>
<keyword evidence="2" id="KW-0238">DNA-binding</keyword>
<evidence type="ECO:0000259" key="5">
    <source>
        <dbReference type="PROSITE" id="PS01124"/>
    </source>
</evidence>
<dbReference type="SMART" id="SM00448">
    <property type="entry name" value="REC"/>
    <property type="match status" value="1"/>
</dbReference>
<dbReference type="Pfam" id="PF00072">
    <property type="entry name" value="Response_reg"/>
    <property type="match status" value="1"/>
</dbReference>
<sequence>MLRVVIVDDEPIIIRNIQRLFSLTDTTFSVVGTATNGEQGYQLIKTLKPDLACIDVSMPILDGMQMTERLRGEGDTVPIVIISGYSEFEKAQRALQLQVLDYLVKPLDAASFAKFVENIKPKLVCTQHERKQRTIQEMLSSLPPTMQDTVQGPILVSNICFGPYRFFRSNLFDSAEFLPQYQEVQTILSSLLPHSDFYVVPKNYPNECVLVIENPTEQAQTIFPAIFKKLVLMYHSTTTITMVYTPQLLSFSDITKQAQTLDQELYRKSIFTQSSLYEFPSKDASIDVFGLLHKEMQMLDHVTHSPSPITEIKRLLVSILHTCEEHKTTQRDLLHVIRTLFAKLQFDGINPDINMLLDVIFSNANSYDILYKQLLDLLYQGYAKNNQSSHTDSEGLMMELKSYLDAHYCERIRIQDLAEQFGFNYSYLCIVFRKLMGVSPNEYLINKRIQEAQYLLVNLETLNIKSIAASVGYEDSFYFSRIFKQNTGMTPSEFRTKNIFASK</sequence>
<keyword evidence="8" id="KW-1185">Reference proteome</keyword>
<dbReference type="PROSITE" id="PS50110">
    <property type="entry name" value="RESPONSE_REGULATORY"/>
    <property type="match status" value="1"/>
</dbReference>
<evidence type="ECO:0000256" key="1">
    <source>
        <dbReference type="ARBA" id="ARBA00023015"/>
    </source>
</evidence>
<dbReference type="SUPFAM" id="SSF46689">
    <property type="entry name" value="Homeodomain-like"/>
    <property type="match status" value="2"/>
</dbReference>
<dbReference type="PANTHER" id="PTHR43280:SF29">
    <property type="entry name" value="ARAC-FAMILY TRANSCRIPTIONAL REGULATOR"/>
    <property type="match status" value="1"/>
</dbReference>
<protein>
    <submittedName>
        <fullName evidence="7">Response regulator</fullName>
    </submittedName>
</protein>